<accession>A0A553JV93</accession>
<name>A0A553JV93_SHEHA</name>
<dbReference type="InterPro" id="IPR020240">
    <property type="entry name" value="UPF0412_YaaI"/>
</dbReference>
<dbReference type="OrthoDB" id="5592350at2"/>
<feature type="signal peptide" evidence="2">
    <location>
        <begin position="1"/>
        <end position="25"/>
    </location>
</feature>
<comment type="caution">
    <text evidence="3">The sequence shown here is derived from an EMBL/GenBank/DDBJ whole genome shotgun (WGS) entry which is preliminary data.</text>
</comment>
<dbReference type="AlphaFoldDB" id="A0A553JV93"/>
<feature type="chain" id="PRO_5021985340" evidence="2">
    <location>
        <begin position="26"/>
        <end position="128"/>
    </location>
</feature>
<evidence type="ECO:0000313" key="3">
    <source>
        <dbReference type="EMBL" id="TRY16373.1"/>
    </source>
</evidence>
<proteinExistence type="predicted"/>
<dbReference type="Pfam" id="PF10807">
    <property type="entry name" value="DUF2541"/>
    <property type="match status" value="1"/>
</dbReference>
<dbReference type="Proteomes" id="UP000318126">
    <property type="component" value="Unassembled WGS sequence"/>
</dbReference>
<evidence type="ECO:0000256" key="1">
    <source>
        <dbReference type="ARBA" id="ARBA00022729"/>
    </source>
</evidence>
<evidence type="ECO:0000256" key="2">
    <source>
        <dbReference type="SAM" id="SignalP"/>
    </source>
</evidence>
<organism evidence="3 4">
    <name type="scientific">Shewanella hanedai</name>
    <name type="common">Alteromonas hanedai</name>
    <dbReference type="NCBI Taxonomy" id="25"/>
    <lineage>
        <taxon>Bacteria</taxon>
        <taxon>Pseudomonadati</taxon>
        <taxon>Pseudomonadota</taxon>
        <taxon>Gammaproteobacteria</taxon>
        <taxon>Alteromonadales</taxon>
        <taxon>Shewanellaceae</taxon>
        <taxon>Shewanella</taxon>
    </lineage>
</organism>
<reference evidence="4" key="1">
    <citation type="submission" date="2019-07" db="EMBL/GenBank/DDBJ databases">
        <title>Shewanella sp. YLB-08 draft genomic sequence.</title>
        <authorList>
            <person name="Yu L."/>
        </authorList>
    </citation>
    <scope>NUCLEOTIDE SEQUENCE [LARGE SCALE GENOMIC DNA]</scope>
    <source>
        <strain evidence="4">JCM 20706</strain>
    </source>
</reference>
<sequence length="128" mass="14266">MNMKKLMAHILFATSILTVTSVAKADEQITLGRTIVLGVSGKGAVIPLLICRKANAFKVKAERKLDLEKVIVTFNNGNTKTVRFNKELNKDEETQWRSFGYKRCVKKLEVFGSSDGSRSGVKVFGRKD</sequence>
<keyword evidence="1 2" id="KW-0732">Signal</keyword>
<keyword evidence="4" id="KW-1185">Reference proteome</keyword>
<evidence type="ECO:0000313" key="4">
    <source>
        <dbReference type="Proteomes" id="UP000318126"/>
    </source>
</evidence>
<gene>
    <name evidence="3" type="ORF">FN961_01775</name>
</gene>
<dbReference type="EMBL" id="VKGK01000001">
    <property type="protein sequence ID" value="TRY16373.1"/>
    <property type="molecule type" value="Genomic_DNA"/>
</dbReference>
<protein>
    <submittedName>
        <fullName evidence="3">DUF2541 family protein</fullName>
    </submittedName>
</protein>